<evidence type="ECO:0000313" key="3">
    <source>
        <dbReference type="Proteomes" id="UP000217790"/>
    </source>
</evidence>
<keyword evidence="1" id="KW-0472">Membrane</keyword>
<dbReference type="OrthoDB" id="3341843at2759"/>
<evidence type="ECO:0000313" key="2">
    <source>
        <dbReference type="EMBL" id="PBK92401.1"/>
    </source>
</evidence>
<gene>
    <name evidence="2" type="ORF">ARMGADRAFT_1030707</name>
</gene>
<feature type="transmembrane region" description="Helical" evidence="1">
    <location>
        <begin position="12"/>
        <end position="33"/>
    </location>
</feature>
<dbReference type="AlphaFoldDB" id="A0A2H3DAY7"/>
<keyword evidence="3" id="KW-1185">Reference proteome</keyword>
<dbReference type="Proteomes" id="UP000217790">
    <property type="component" value="Unassembled WGS sequence"/>
</dbReference>
<evidence type="ECO:0000256" key="1">
    <source>
        <dbReference type="SAM" id="Phobius"/>
    </source>
</evidence>
<feature type="transmembrane region" description="Helical" evidence="1">
    <location>
        <begin position="54"/>
        <end position="81"/>
    </location>
</feature>
<protein>
    <submittedName>
        <fullName evidence="2">Uncharacterized protein</fullName>
    </submittedName>
</protein>
<keyword evidence="1" id="KW-1133">Transmembrane helix</keyword>
<accession>A0A2H3DAY7</accession>
<dbReference type="InParanoid" id="A0A2H3DAY7"/>
<reference evidence="3" key="1">
    <citation type="journal article" date="2017" name="Nat. Ecol. Evol.">
        <title>Genome expansion and lineage-specific genetic innovations in the forest pathogenic fungi Armillaria.</title>
        <authorList>
            <person name="Sipos G."/>
            <person name="Prasanna A.N."/>
            <person name="Walter M.C."/>
            <person name="O'Connor E."/>
            <person name="Balint B."/>
            <person name="Krizsan K."/>
            <person name="Kiss B."/>
            <person name="Hess J."/>
            <person name="Varga T."/>
            <person name="Slot J."/>
            <person name="Riley R."/>
            <person name="Boka B."/>
            <person name="Rigling D."/>
            <person name="Barry K."/>
            <person name="Lee J."/>
            <person name="Mihaltcheva S."/>
            <person name="LaButti K."/>
            <person name="Lipzen A."/>
            <person name="Waldron R."/>
            <person name="Moloney N.M."/>
            <person name="Sperisen C."/>
            <person name="Kredics L."/>
            <person name="Vagvoelgyi C."/>
            <person name="Patrignani A."/>
            <person name="Fitzpatrick D."/>
            <person name="Nagy I."/>
            <person name="Doyle S."/>
            <person name="Anderson J.B."/>
            <person name="Grigoriev I.V."/>
            <person name="Gueldener U."/>
            <person name="Muensterkoetter M."/>
            <person name="Nagy L.G."/>
        </authorList>
    </citation>
    <scope>NUCLEOTIDE SEQUENCE [LARGE SCALE GENOMIC DNA]</scope>
    <source>
        <strain evidence="3">Ar21-2</strain>
    </source>
</reference>
<proteinExistence type="predicted"/>
<name>A0A2H3DAY7_ARMGA</name>
<keyword evidence="1" id="KW-0812">Transmembrane</keyword>
<dbReference type="EMBL" id="KZ293658">
    <property type="protein sequence ID" value="PBK92401.1"/>
    <property type="molecule type" value="Genomic_DNA"/>
</dbReference>
<sequence>MSLTTSGSNSFASYSIITSVTVLVYDLLVLLPTEIDAVIVIKFLHSSSAAQCRLLYTITGPLGIIGIFASQVILMILSLVIELKTSKCGLLAIRDSRELNTV</sequence>
<organism evidence="2 3">
    <name type="scientific">Armillaria gallica</name>
    <name type="common">Bulbous honey fungus</name>
    <name type="synonym">Armillaria bulbosa</name>
    <dbReference type="NCBI Taxonomy" id="47427"/>
    <lineage>
        <taxon>Eukaryota</taxon>
        <taxon>Fungi</taxon>
        <taxon>Dikarya</taxon>
        <taxon>Basidiomycota</taxon>
        <taxon>Agaricomycotina</taxon>
        <taxon>Agaricomycetes</taxon>
        <taxon>Agaricomycetidae</taxon>
        <taxon>Agaricales</taxon>
        <taxon>Marasmiineae</taxon>
        <taxon>Physalacriaceae</taxon>
        <taxon>Armillaria</taxon>
    </lineage>
</organism>